<sequence length="187" mass="21051">MSTFQQNQLNGFSSILLSPSSTSNTTITNNNQIILFDNSDQGSVDSDYTSLGSSKFYGNGGSTSSLHHQGRSQSFDELASTITTTTIPTRHFNGTLNVNKLNNDPLQFVKIHPNHELIERAQEQLTLLESRKRLQENFKLNNNQHNTDGIINNPKTNNLNDDDTDWSKVIIFITLVHIPKILFSLRF</sequence>
<comment type="caution">
    <text evidence="1">The sequence shown here is derived from an EMBL/GenBank/DDBJ whole genome shotgun (WGS) entry which is preliminary data.</text>
</comment>
<dbReference type="EMBL" id="CAJNOT010000008">
    <property type="protein sequence ID" value="CAF0765192.1"/>
    <property type="molecule type" value="Genomic_DNA"/>
</dbReference>
<proteinExistence type="predicted"/>
<dbReference type="AlphaFoldDB" id="A0A813QCP4"/>
<reference evidence="1" key="1">
    <citation type="submission" date="2021-02" db="EMBL/GenBank/DDBJ databases">
        <authorList>
            <person name="Nowell W R."/>
        </authorList>
    </citation>
    <scope>NUCLEOTIDE SEQUENCE</scope>
</reference>
<gene>
    <name evidence="1" type="ORF">ZHD862_LOCUS544</name>
</gene>
<accession>A0A813QCP4</accession>
<organism evidence="1 2">
    <name type="scientific">Rotaria sordida</name>
    <dbReference type="NCBI Taxonomy" id="392033"/>
    <lineage>
        <taxon>Eukaryota</taxon>
        <taxon>Metazoa</taxon>
        <taxon>Spiralia</taxon>
        <taxon>Gnathifera</taxon>
        <taxon>Rotifera</taxon>
        <taxon>Eurotatoria</taxon>
        <taxon>Bdelloidea</taxon>
        <taxon>Philodinida</taxon>
        <taxon>Philodinidae</taxon>
        <taxon>Rotaria</taxon>
    </lineage>
</organism>
<name>A0A813QCP4_9BILA</name>
<evidence type="ECO:0000313" key="1">
    <source>
        <dbReference type="EMBL" id="CAF0765192.1"/>
    </source>
</evidence>
<protein>
    <submittedName>
        <fullName evidence="1">Uncharacterized protein</fullName>
    </submittedName>
</protein>
<dbReference type="Proteomes" id="UP000663864">
    <property type="component" value="Unassembled WGS sequence"/>
</dbReference>
<evidence type="ECO:0000313" key="2">
    <source>
        <dbReference type="Proteomes" id="UP000663864"/>
    </source>
</evidence>